<keyword evidence="4 9" id="KW-0997">Cell inner membrane</keyword>
<dbReference type="PATRIC" id="fig|1150469.3.peg.1968"/>
<feature type="binding site" evidence="9">
    <location>
        <position position="258"/>
    </location>
    <ligand>
        <name>substrate</name>
    </ligand>
</feature>
<dbReference type="eggNOG" id="COG1218">
    <property type="taxonomic scope" value="Bacteria"/>
</dbReference>
<feature type="binding site" evidence="10">
    <location>
        <position position="258"/>
    </location>
    <ligand>
        <name>Mg(2+)</name>
        <dbReference type="ChEBI" id="CHEBI:18420"/>
        <label>1</label>
        <note>catalytic</note>
    </ligand>
</feature>
<dbReference type="AlphaFoldDB" id="H6SK53"/>
<dbReference type="HOGENOM" id="CLU_044118_3_0_5"/>
<evidence type="ECO:0000256" key="5">
    <source>
        <dbReference type="ARBA" id="ARBA00022723"/>
    </source>
</evidence>
<comment type="similarity">
    <text evidence="2 9">Belongs to the inositol monophosphatase superfamily. CysQ family.</text>
</comment>
<name>H6SK53_PARPM</name>
<dbReference type="InterPro" id="IPR000760">
    <property type="entry name" value="Inositol_monophosphatase-like"/>
</dbReference>
<evidence type="ECO:0000256" key="1">
    <source>
        <dbReference type="ARBA" id="ARBA00001625"/>
    </source>
</evidence>
<gene>
    <name evidence="9" type="primary">cysQ</name>
    <name evidence="11" type="ORF">RSPPHO_01742</name>
</gene>
<evidence type="ECO:0000313" key="12">
    <source>
        <dbReference type="Proteomes" id="UP000033220"/>
    </source>
</evidence>
<comment type="subcellular location">
    <subcellularLocation>
        <location evidence="9">Cell inner membrane</location>
        <topology evidence="9">Peripheral membrane protein</topology>
        <orientation evidence="9">Cytoplasmic side</orientation>
    </subcellularLocation>
</comment>
<dbReference type="GO" id="GO:0000103">
    <property type="term" value="P:sulfate assimilation"/>
    <property type="evidence" value="ECO:0007669"/>
    <property type="project" value="TreeGrafter"/>
</dbReference>
<feature type="binding site" evidence="9">
    <location>
        <position position="126"/>
    </location>
    <ligand>
        <name>Mg(2+)</name>
        <dbReference type="ChEBI" id="CHEBI:18420"/>
        <label>1</label>
    </ligand>
</feature>
<feature type="binding site" evidence="10">
    <location>
        <position position="106"/>
    </location>
    <ligand>
        <name>Mg(2+)</name>
        <dbReference type="ChEBI" id="CHEBI:18420"/>
        <label>1</label>
        <note>catalytic</note>
    </ligand>
</feature>
<evidence type="ECO:0000256" key="9">
    <source>
        <dbReference type="HAMAP-Rule" id="MF_02095"/>
    </source>
</evidence>
<keyword evidence="8 9" id="KW-0472">Membrane</keyword>
<dbReference type="CDD" id="cd01638">
    <property type="entry name" value="CysQ"/>
    <property type="match status" value="1"/>
</dbReference>
<dbReference type="STRING" id="1150469.RSPPHO_01742"/>
<dbReference type="GO" id="GO:0050427">
    <property type="term" value="P:3'-phosphoadenosine 5'-phosphosulfate metabolic process"/>
    <property type="evidence" value="ECO:0007669"/>
    <property type="project" value="TreeGrafter"/>
</dbReference>
<dbReference type="PROSITE" id="PS00630">
    <property type="entry name" value="IMP_2"/>
    <property type="match status" value="1"/>
</dbReference>
<dbReference type="Proteomes" id="UP000033220">
    <property type="component" value="Chromosome DSM 122"/>
</dbReference>
<feature type="binding site" evidence="10">
    <location>
        <position position="128"/>
    </location>
    <ligand>
        <name>Mg(2+)</name>
        <dbReference type="ChEBI" id="CHEBI:18420"/>
        <label>1</label>
        <note>catalytic</note>
    </ligand>
</feature>
<feature type="binding site" evidence="9">
    <location>
        <position position="128"/>
    </location>
    <ligand>
        <name>Mg(2+)</name>
        <dbReference type="ChEBI" id="CHEBI:18420"/>
        <label>1</label>
    </ligand>
</feature>
<keyword evidence="12" id="KW-1185">Reference proteome</keyword>
<keyword evidence="3 9" id="KW-1003">Cell membrane</keyword>
<feature type="binding site" evidence="9">
    <location>
        <position position="258"/>
    </location>
    <ligand>
        <name>Mg(2+)</name>
        <dbReference type="ChEBI" id="CHEBI:18420"/>
        <label>2</label>
    </ligand>
</feature>
<dbReference type="Gene3D" id="3.40.190.80">
    <property type="match status" value="1"/>
</dbReference>
<dbReference type="EC" id="3.1.3.7" evidence="9"/>
<evidence type="ECO:0000256" key="7">
    <source>
        <dbReference type="ARBA" id="ARBA00022842"/>
    </source>
</evidence>
<evidence type="ECO:0000256" key="4">
    <source>
        <dbReference type="ARBA" id="ARBA00022519"/>
    </source>
</evidence>
<dbReference type="HAMAP" id="MF_02095">
    <property type="entry name" value="CysQ"/>
    <property type="match status" value="1"/>
</dbReference>
<dbReference type="GO" id="GO:0005886">
    <property type="term" value="C:plasma membrane"/>
    <property type="evidence" value="ECO:0007669"/>
    <property type="project" value="UniProtKB-SubCell"/>
</dbReference>
<keyword evidence="5 9" id="KW-0479">Metal-binding</keyword>
<evidence type="ECO:0000256" key="10">
    <source>
        <dbReference type="PIRSR" id="PIRSR600760-2"/>
    </source>
</evidence>
<feature type="binding site" evidence="9">
    <location>
        <position position="106"/>
    </location>
    <ligand>
        <name>Mg(2+)</name>
        <dbReference type="ChEBI" id="CHEBI:18420"/>
        <label>1</label>
    </ligand>
</feature>
<dbReference type="PANTHER" id="PTHR43028:SF5">
    <property type="entry name" value="3'(2'),5'-BISPHOSPHATE NUCLEOTIDASE 1"/>
    <property type="match status" value="1"/>
</dbReference>
<dbReference type="PRINTS" id="PR00377">
    <property type="entry name" value="IMPHPHTASES"/>
</dbReference>
<comment type="catalytic activity">
    <reaction evidence="1 9">
        <text>adenosine 3',5'-bisphosphate + H2O = AMP + phosphate</text>
        <dbReference type="Rhea" id="RHEA:10040"/>
        <dbReference type="ChEBI" id="CHEBI:15377"/>
        <dbReference type="ChEBI" id="CHEBI:43474"/>
        <dbReference type="ChEBI" id="CHEBI:58343"/>
        <dbReference type="ChEBI" id="CHEBI:456215"/>
        <dbReference type="EC" id="3.1.3.7"/>
    </reaction>
</comment>
<protein>
    <recommendedName>
        <fullName evidence="9">3'(2'),5'-bisphosphate nucleotidase CysQ</fullName>
        <ecNumber evidence="9">3.1.3.7</ecNumber>
    </recommendedName>
    <alternativeName>
        <fullName evidence="9">3'(2'),5-bisphosphonucleoside 3'(2')-phosphohydrolase</fullName>
    </alternativeName>
    <alternativeName>
        <fullName evidence="9">3'-phosphoadenosine 5'-phosphate phosphatase</fullName>
        <shortName evidence="9">PAP phosphatase</shortName>
    </alternativeName>
</protein>
<evidence type="ECO:0000256" key="6">
    <source>
        <dbReference type="ARBA" id="ARBA00022801"/>
    </source>
</evidence>
<dbReference type="InterPro" id="IPR020583">
    <property type="entry name" value="Inositol_monoP_metal-BS"/>
</dbReference>
<accession>H6SK53</accession>
<dbReference type="InterPro" id="IPR020550">
    <property type="entry name" value="Inositol_monophosphatase_CS"/>
</dbReference>
<evidence type="ECO:0000256" key="8">
    <source>
        <dbReference type="ARBA" id="ARBA00023136"/>
    </source>
</evidence>
<dbReference type="PANTHER" id="PTHR43028">
    <property type="entry name" value="3'(2'),5'-BISPHOSPHATE NUCLEOTIDASE 1"/>
    <property type="match status" value="1"/>
</dbReference>
<feature type="binding site" evidence="9">
    <location>
        <position position="129"/>
    </location>
    <ligand>
        <name>Mg(2+)</name>
        <dbReference type="ChEBI" id="CHEBI:18420"/>
        <label>2</label>
    </ligand>
</feature>
<dbReference type="Pfam" id="PF00459">
    <property type="entry name" value="Inositol_P"/>
    <property type="match status" value="1"/>
</dbReference>
<dbReference type="NCBIfam" id="TIGR01331">
    <property type="entry name" value="bisphos_cysQ"/>
    <property type="match status" value="1"/>
</dbReference>
<dbReference type="EMBL" id="HE663493">
    <property type="protein sequence ID" value="CCG08368.1"/>
    <property type="molecule type" value="Genomic_DNA"/>
</dbReference>
<dbReference type="KEGG" id="rpm:RSPPHO_01742"/>
<dbReference type="GO" id="GO:0008441">
    <property type="term" value="F:3'(2'),5'-bisphosphate nucleotidase activity"/>
    <property type="evidence" value="ECO:0007669"/>
    <property type="project" value="UniProtKB-UniRule"/>
</dbReference>
<keyword evidence="6 9" id="KW-0378">Hydrolase</keyword>
<comment type="function">
    <text evidence="9">Converts adenosine-3',5'-bisphosphate (PAP) to AMP.</text>
</comment>
<dbReference type="InterPro" id="IPR050725">
    <property type="entry name" value="CysQ/Inositol_MonoPase"/>
</dbReference>
<comment type="cofactor">
    <cofactor evidence="9 10">
        <name>Mg(2+)</name>
        <dbReference type="ChEBI" id="CHEBI:18420"/>
    </cofactor>
</comment>
<dbReference type="Gene3D" id="3.30.540.10">
    <property type="entry name" value="Fructose-1,6-Bisphosphatase, subunit A, domain 1"/>
    <property type="match status" value="1"/>
</dbReference>
<organism evidence="11 12">
    <name type="scientific">Pararhodospirillum photometricum DSM 122</name>
    <dbReference type="NCBI Taxonomy" id="1150469"/>
    <lineage>
        <taxon>Bacteria</taxon>
        <taxon>Pseudomonadati</taxon>
        <taxon>Pseudomonadota</taxon>
        <taxon>Alphaproteobacteria</taxon>
        <taxon>Rhodospirillales</taxon>
        <taxon>Rhodospirillaceae</taxon>
        <taxon>Pararhodospirillum</taxon>
    </lineage>
</organism>
<feature type="binding site" evidence="9">
    <location>
        <position position="106"/>
    </location>
    <ligand>
        <name>substrate</name>
    </ligand>
</feature>
<sequence>MQNRRGSALDRALPPAKTPFPLMVMKTSMVHATDSLIAGAPDPALLQRLLALAHDAGEAILAVYTTAFDVGTKADRSPVTEADTRAEAVILEGLARLTPDLPVVAEESVAAGRVPTLTGGPFWLVDPLDGTREFIKRNGEFTVNLGLVHKGCPVFGIVHCPALEMTFWGYRPADNSKPGAAFLRGRHATRPLHCRSVPAAGATVIASRSHGNDDAMELFLRDLPVAGRLLAGSSLKFCRIAEGLADLYPRLGPTSEWDTCAAHAVLRAAGGSVRTLNGQDLTYGQRDGFLNPHFVARGLEA</sequence>
<dbReference type="PROSITE" id="PS00629">
    <property type="entry name" value="IMP_1"/>
    <property type="match status" value="1"/>
</dbReference>
<evidence type="ECO:0000313" key="11">
    <source>
        <dbReference type="EMBL" id="CCG08368.1"/>
    </source>
</evidence>
<feature type="binding site" evidence="10">
    <location>
        <position position="126"/>
    </location>
    <ligand>
        <name>Mg(2+)</name>
        <dbReference type="ChEBI" id="CHEBI:18420"/>
        <label>1</label>
        <note>catalytic</note>
    </ligand>
</feature>
<proteinExistence type="inferred from homology"/>
<dbReference type="InterPro" id="IPR006240">
    <property type="entry name" value="CysQ"/>
</dbReference>
<keyword evidence="7 9" id="KW-0460">Magnesium</keyword>
<dbReference type="GO" id="GO:0046854">
    <property type="term" value="P:phosphatidylinositol phosphate biosynthetic process"/>
    <property type="evidence" value="ECO:0007669"/>
    <property type="project" value="InterPro"/>
</dbReference>
<evidence type="ECO:0000256" key="3">
    <source>
        <dbReference type="ARBA" id="ARBA00022475"/>
    </source>
</evidence>
<feature type="binding site" evidence="10">
    <location>
        <position position="129"/>
    </location>
    <ligand>
        <name>Mg(2+)</name>
        <dbReference type="ChEBI" id="CHEBI:18420"/>
        <label>1</label>
        <note>catalytic</note>
    </ligand>
</feature>
<evidence type="ECO:0000256" key="2">
    <source>
        <dbReference type="ARBA" id="ARBA00005289"/>
    </source>
</evidence>
<feature type="binding site" evidence="9">
    <location>
        <begin position="128"/>
        <end position="131"/>
    </location>
    <ligand>
        <name>substrate</name>
    </ligand>
</feature>
<dbReference type="SUPFAM" id="SSF56655">
    <property type="entry name" value="Carbohydrate phosphatase"/>
    <property type="match status" value="1"/>
</dbReference>
<reference evidence="11 12" key="1">
    <citation type="submission" date="2012-02" db="EMBL/GenBank/DDBJ databases">
        <title>Shotgun genome sequence of Phaeospirillum photometricum DSM 122.</title>
        <authorList>
            <person name="Duquesne K."/>
            <person name="Sturgis J."/>
        </authorList>
    </citation>
    <scope>NUCLEOTIDE SEQUENCE [LARGE SCALE GENOMIC DNA]</scope>
    <source>
        <strain evidence="12">DSM122</strain>
    </source>
</reference>
<dbReference type="GO" id="GO:0000287">
    <property type="term" value="F:magnesium ion binding"/>
    <property type="evidence" value="ECO:0007669"/>
    <property type="project" value="UniProtKB-UniRule"/>
</dbReference>
<feature type="binding site" evidence="9">
    <location>
        <position position="126"/>
    </location>
    <ligand>
        <name>Mg(2+)</name>
        <dbReference type="ChEBI" id="CHEBI:18420"/>
        <label>2</label>
    </ligand>
</feature>